<dbReference type="OrthoDB" id="3069791at2759"/>
<feature type="region of interest" description="Disordered" evidence="1">
    <location>
        <begin position="306"/>
        <end position="346"/>
    </location>
</feature>
<dbReference type="InParanoid" id="A0A2H3CR65"/>
<accession>A0A2H3CR65</accession>
<reference evidence="3" key="1">
    <citation type="journal article" date="2017" name="Nat. Ecol. Evol.">
        <title>Genome expansion and lineage-specific genetic innovations in the forest pathogenic fungi Armillaria.</title>
        <authorList>
            <person name="Sipos G."/>
            <person name="Prasanna A.N."/>
            <person name="Walter M.C."/>
            <person name="O'Connor E."/>
            <person name="Balint B."/>
            <person name="Krizsan K."/>
            <person name="Kiss B."/>
            <person name="Hess J."/>
            <person name="Varga T."/>
            <person name="Slot J."/>
            <person name="Riley R."/>
            <person name="Boka B."/>
            <person name="Rigling D."/>
            <person name="Barry K."/>
            <person name="Lee J."/>
            <person name="Mihaltcheva S."/>
            <person name="LaButti K."/>
            <person name="Lipzen A."/>
            <person name="Waldron R."/>
            <person name="Moloney N.M."/>
            <person name="Sperisen C."/>
            <person name="Kredics L."/>
            <person name="Vagvoelgyi C."/>
            <person name="Patrignani A."/>
            <person name="Fitzpatrick D."/>
            <person name="Nagy I."/>
            <person name="Doyle S."/>
            <person name="Anderson J.B."/>
            <person name="Grigoriev I.V."/>
            <person name="Gueldener U."/>
            <person name="Muensterkoetter M."/>
            <person name="Nagy L.G."/>
        </authorList>
    </citation>
    <scope>NUCLEOTIDE SEQUENCE [LARGE SCALE GENOMIC DNA]</scope>
    <source>
        <strain evidence="3">Ar21-2</strain>
    </source>
</reference>
<feature type="region of interest" description="Disordered" evidence="1">
    <location>
        <begin position="59"/>
        <end position="79"/>
    </location>
</feature>
<organism evidence="2 3">
    <name type="scientific">Armillaria gallica</name>
    <name type="common">Bulbous honey fungus</name>
    <name type="synonym">Armillaria bulbosa</name>
    <dbReference type="NCBI Taxonomy" id="47427"/>
    <lineage>
        <taxon>Eukaryota</taxon>
        <taxon>Fungi</taxon>
        <taxon>Dikarya</taxon>
        <taxon>Basidiomycota</taxon>
        <taxon>Agaricomycotina</taxon>
        <taxon>Agaricomycetes</taxon>
        <taxon>Agaricomycetidae</taxon>
        <taxon>Agaricales</taxon>
        <taxon>Marasmiineae</taxon>
        <taxon>Physalacriaceae</taxon>
        <taxon>Armillaria</taxon>
    </lineage>
</organism>
<proteinExistence type="predicted"/>
<evidence type="ECO:0000313" key="2">
    <source>
        <dbReference type="EMBL" id="PBK80908.1"/>
    </source>
</evidence>
<gene>
    <name evidence="2" type="ORF">ARMGADRAFT_1039710</name>
</gene>
<evidence type="ECO:0000256" key="1">
    <source>
        <dbReference type="SAM" id="MobiDB-lite"/>
    </source>
</evidence>
<evidence type="ECO:0000313" key="3">
    <source>
        <dbReference type="Proteomes" id="UP000217790"/>
    </source>
</evidence>
<feature type="region of interest" description="Disordered" evidence="1">
    <location>
        <begin position="1"/>
        <end position="28"/>
    </location>
</feature>
<name>A0A2H3CR65_ARMGA</name>
<dbReference type="AlphaFoldDB" id="A0A2H3CR65"/>
<sequence length="492" mass="54801">MADLESSSDTPSDMVMPSAGNRTARGSVAELDRAQIQGMIHDAPAAAVKFRILTPTTVANKRKGTERTSDERPPAKQPKIVAETDDEAFEFINYIYIRKKDPPKPRNRAPAGQSNGKINFDLYIEKGPFAFSSGQTFEDYLTMIAATLQCHKSKLILNELKYKQKVPQTSQAHSLTSELAFAAMVEDMRAAKTAAKRIMYILSPAPMHPNSDEAWWPTTDENGKESAPSGFDFSELDWKGTEDSIASQRKKFDNTVKPLIDQLEEKFPVDNFAPLFPGRRIYKNSAGYYFDLDPGALSSWASHWARGTASEDSPPNNAYFDAKKRLHPPKTSDANPAVAKPVDSSAPLPIPSAPTISNTPFGGNNILEYFLLQQQQQQQQQQQFQQMLQMQMLQNTRGLLGRPPSIPSAPPSPAKMPVVPIVLLETFCAHYGINDTDRDRLQELGYVPGNKDIKALERVDWNGVGFPALSWRSILAKHDTFIKDVKLGLWME</sequence>
<feature type="compositionally biased region" description="Basic and acidic residues" evidence="1">
    <location>
        <begin position="63"/>
        <end position="74"/>
    </location>
</feature>
<dbReference type="Proteomes" id="UP000217790">
    <property type="component" value="Unassembled WGS sequence"/>
</dbReference>
<protein>
    <submittedName>
        <fullName evidence="2">Uncharacterized protein</fullName>
    </submittedName>
</protein>
<dbReference type="EMBL" id="KZ293738">
    <property type="protein sequence ID" value="PBK80908.1"/>
    <property type="molecule type" value="Genomic_DNA"/>
</dbReference>
<dbReference type="OMA" id="ANMSHIC"/>
<keyword evidence="3" id="KW-1185">Reference proteome</keyword>
<feature type="compositionally biased region" description="Polar residues" evidence="1">
    <location>
        <begin position="1"/>
        <end position="11"/>
    </location>
</feature>